<dbReference type="WBParaSite" id="Bm17307.1">
    <property type="protein sequence ID" value="Bm17307.1"/>
    <property type="gene ID" value="WBGene00268450"/>
</dbReference>
<keyword evidence="2" id="KW-1185">Reference proteome</keyword>
<accession>A0A5S6PD26</accession>
<gene>
    <name evidence="1 3" type="primary">Bm17307</name>
    <name evidence="1" type="ORF">BM_BM17307</name>
</gene>
<sequence length="71" mass="8044">MVANIVYLYQPLIPSARKRKCRRCSRGGCFSLLVAIVLSARTTSPRVAALTNLAHFVRQMDLRWYCEGKEG</sequence>
<organism evidence="1">
    <name type="scientific">Brugia malayi</name>
    <name type="common">Filarial nematode worm</name>
    <dbReference type="NCBI Taxonomy" id="6279"/>
    <lineage>
        <taxon>Eukaryota</taxon>
        <taxon>Metazoa</taxon>
        <taxon>Ecdysozoa</taxon>
        <taxon>Nematoda</taxon>
        <taxon>Chromadorea</taxon>
        <taxon>Rhabditida</taxon>
        <taxon>Spirurina</taxon>
        <taxon>Spiruromorpha</taxon>
        <taxon>Filarioidea</taxon>
        <taxon>Onchocercidae</taxon>
        <taxon>Brugia</taxon>
    </lineage>
</organism>
<evidence type="ECO:0000313" key="2">
    <source>
        <dbReference type="Proteomes" id="UP000006672"/>
    </source>
</evidence>
<reference evidence="2" key="1">
    <citation type="journal article" date="2007" name="Science">
        <title>Draft genome of the filarial nematode parasite Brugia malayi.</title>
        <authorList>
            <person name="Ghedin E."/>
            <person name="Wang S."/>
            <person name="Spiro D."/>
            <person name="Caler E."/>
            <person name="Zhao Q."/>
            <person name="Crabtree J."/>
            <person name="Allen J.E."/>
            <person name="Delcher A.L."/>
            <person name="Guiliano D.B."/>
            <person name="Miranda-Saavedra D."/>
            <person name="Angiuoli S.V."/>
            <person name="Creasy T."/>
            <person name="Amedeo P."/>
            <person name="Haas B."/>
            <person name="El-Sayed N.M."/>
            <person name="Wortman J.R."/>
            <person name="Feldblyum T."/>
            <person name="Tallon L."/>
            <person name="Schatz M."/>
            <person name="Shumway M."/>
            <person name="Koo H."/>
            <person name="Salzberg S.L."/>
            <person name="Schobel S."/>
            <person name="Pertea M."/>
            <person name="Pop M."/>
            <person name="White O."/>
            <person name="Barton G.J."/>
            <person name="Carlow C.K."/>
            <person name="Crawford M.J."/>
            <person name="Daub J."/>
            <person name="Dimmic M.W."/>
            <person name="Estes C.F."/>
            <person name="Foster J.M."/>
            <person name="Ganatra M."/>
            <person name="Gregory W.F."/>
            <person name="Johnson N.M."/>
            <person name="Jin J."/>
            <person name="Komuniecki R."/>
            <person name="Korf I."/>
            <person name="Kumar S."/>
            <person name="Laney S."/>
            <person name="Li B.W."/>
            <person name="Li W."/>
            <person name="Lindblom T.H."/>
            <person name="Lustigman S."/>
            <person name="Ma D."/>
            <person name="Maina C.V."/>
            <person name="Martin D.M."/>
            <person name="McCarter J.P."/>
            <person name="McReynolds L."/>
            <person name="Mitreva M."/>
            <person name="Nutman T.B."/>
            <person name="Parkinson J."/>
            <person name="Peregrin-Alvarez J.M."/>
            <person name="Poole C."/>
            <person name="Ren Q."/>
            <person name="Saunders L."/>
            <person name="Sluder A.E."/>
            <person name="Smith K."/>
            <person name="Stanke M."/>
            <person name="Unnasch T.R."/>
            <person name="Ware J."/>
            <person name="Wei A.D."/>
            <person name="Weil G."/>
            <person name="Williams D.J."/>
            <person name="Zhang Y."/>
            <person name="Williams S.A."/>
            <person name="Fraser-Liggett C."/>
            <person name="Slatko B."/>
            <person name="Blaxter M.L."/>
            <person name="Scott A.L."/>
        </authorList>
    </citation>
    <scope>NUCLEOTIDE SEQUENCE</scope>
    <source>
        <strain evidence="2">FR3</strain>
    </source>
</reference>
<dbReference type="GeneID" id="66058706"/>
<dbReference type="RefSeq" id="XP_042931980.1">
    <property type="nucleotide sequence ID" value="XM_043076046.1"/>
</dbReference>
<protein>
    <submittedName>
        <fullName evidence="1 3">Uncharacterized protein</fullName>
    </submittedName>
</protein>
<evidence type="ECO:0000313" key="1">
    <source>
        <dbReference type="EMBL" id="VIO90010.1"/>
    </source>
</evidence>
<accession>A0A4E9F1E8</accession>
<dbReference type="CTD" id="66058706"/>
<name>A0A4E9F1E8_BRUMA</name>
<reference evidence="3" key="3">
    <citation type="submission" date="2019-12" db="UniProtKB">
        <authorList>
            <consortium name="WormBaseParasite"/>
        </authorList>
    </citation>
    <scope>IDENTIFICATION</scope>
</reference>
<dbReference type="AlphaFoldDB" id="A0A4E9F1E8"/>
<dbReference type="Proteomes" id="UP000006672">
    <property type="component" value="Unassembled WGS sequence"/>
</dbReference>
<proteinExistence type="predicted"/>
<dbReference type="KEGG" id="bmy:BM_BM17307"/>
<dbReference type="EMBL" id="CAAKNF010000192">
    <property type="protein sequence ID" value="VIO90010.1"/>
    <property type="molecule type" value="Genomic_DNA"/>
</dbReference>
<evidence type="ECO:0000313" key="3">
    <source>
        <dbReference type="WBParaSite" id="Bm17307.1"/>
    </source>
</evidence>
<reference evidence="1" key="2">
    <citation type="submission" date="2019-04" db="EMBL/GenBank/DDBJ databases">
        <authorList>
            <person name="Howe K."/>
            <person name="Paulini M."/>
            <person name="Williams G."/>
        </authorList>
    </citation>
    <scope>NUCLEOTIDE SEQUENCE [LARGE SCALE GENOMIC DNA]</scope>
    <source>
        <strain evidence="1">FR3</strain>
    </source>
</reference>